<dbReference type="Proteomes" id="UP000050514">
    <property type="component" value="Unassembled WGS sequence"/>
</dbReference>
<dbReference type="CDD" id="cd00840">
    <property type="entry name" value="MPP_Mre11_N"/>
    <property type="match status" value="1"/>
</dbReference>
<evidence type="ECO:0000313" key="8">
    <source>
        <dbReference type="EMBL" id="KPL76796.1"/>
    </source>
</evidence>
<dbReference type="InterPro" id="IPR029052">
    <property type="entry name" value="Metallo-depent_PP-like"/>
</dbReference>
<evidence type="ECO:0000256" key="4">
    <source>
        <dbReference type="ARBA" id="ARBA00022801"/>
    </source>
</evidence>
<proteinExistence type="inferred from homology"/>
<name>A0A0P6X4V8_9CHLR</name>
<dbReference type="GO" id="GO:0004519">
    <property type="term" value="F:endonuclease activity"/>
    <property type="evidence" value="ECO:0007669"/>
    <property type="project" value="UniProtKB-KW"/>
</dbReference>
<dbReference type="Gene3D" id="3.60.21.10">
    <property type="match status" value="1"/>
</dbReference>
<gene>
    <name evidence="6" type="primary">sbcD</name>
    <name evidence="8" type="ORF">AC812_05760</name>
</gene>
<keyword evidence="6" id="KW-0235">DNA replication</keyword>
<dbReference type="PANTHER" id="PTHR30337:SF0">
    <property type="entry name" value="NUCLEASE SBCCD SUBUNIT D"/>
    <property type="match status" value="1"/>
</dbReference>
<evidence type="ECO:0000256" key="1">
    <source>
        <dbReference type="ARBA" id="ARBA00010555"/>
    </source>
</evidence>
<evidence type="ECO:0000313" key="9">
    <source>
        <dbReference type="Proteomes" id="UP000050514"/>
    </source>
</evidence>
<dbReference type="InterPro" id="IPR004843">
    <property type="entry name" value="Calcineurin-like_PHP"/>
</dbReference>
<dbReference type="GO" id="GO:0008408">
    <property type="term" value="F:3'-5' exonuclease activity"/>
    <property type="evidence" value="ECO:0007669"/>
    <property type="project" value="InterPro"/>
</dbReference>
<keyword evidence="4 6" id="KW-0378">Hydrolase</keyword>
<dbReference type="OrthoDB" id="9773856at2"/>
<evidence type="ECO:0000256" key="2">
    <source>
        <dbReference type="ARBA" id="ARBA00013365"/>
    </source>
</evidence>
<keyword evidence="6" id="KW-0255">Endonuclease</keyword>
<accession>A0A0P6X4V8</accession>
<dbReference type="InterPro" id="IPR050535">
    <property type="entry name" value="DNA_Repair-Maintenance_Comp"/>
</dbReference>
<dbReference type="STRING" id="360411.AC812_05760"/>
<dbReference type="InterPro" id="IPR004593">
    <property type="entry name" value="SbcD"/>
</dbReference>
<feature type="domain" description="Calcineurin-like phosphoesterase" evidence="7">
    <location>
        <begin position="2"/>
        <end position="233"/>
    </location>
</feature>
<dbReference type="InterPro" id="IPR041796">
    <property type="entry name" value="Mre11_N"/>
</dbReference>
<comment type="subunit">
    <text evidence="6">Heterodimer of SbcC and SbcD.</text>
</comment>
<dbReference type="GO" id="GO:0006260">
    <property type="term" value="P:DNA replication"/>
    <property type="evidence" value="ECO:0007669"/>
    <property type="project" value="UniProtKB-KW"/>
</dbReference>
<dbReference type="AlphaFoldDB" id="A0A0P6X4V8"/>
<organism evidence="8 9">
    <name type="scientific">Bellilinea caldifistulae</name>
    <dbReference type="NCBI Taxonomy" id="360411"/>
    <lineage>
        <taxon>Bacteria</taxon>
        <taxon>Bacillati</taxon>
        <taxon>Chloroflexota</taxon>
        <taxon>Anaerolineae</taxon>
        <taxon>Anaerolineales</taxon>
        <taxon>Anaerolineaceae</taxon>
        <taxon>Bellilinea</taxon>
    </lineage>
</organism>
<comment type="caution">
    <text evidence="8">The sequence shown here is derived from an EMBL/GenBank/DDBJ whole genome shotgun (WGS) entry which is preliminary data.</text>
</comment>
<evidence type="ECO:0000256" key="6">
    <source>
        <dbReference type="RuleBase" id="RU363069"/>
    </source>
</evidence>
<evidence type="ECO:0000259" key="7">
    <source>
        <dbReference type="Pfam" id="PF00149"/>
    </source>
</evidence>
<reference evidence="8 9" key="1">
    <citation type="submission" date="2015-07" db="EMBL/GenBank/DDBJ databases">
        <title>Draft genome of Bellilinea caldifistulae DSM 17877.</title>
        <authorList>
            <person name="Hemp J."/>
            <person name="Ward L.M."/>
            <person name="Pace L.A."/>
            <person name="Fischer W.W."/>
        </authorList>
    </citation>
    <scope>NUCLEOTIDE SEQUENCE [LARGE SCALE GENOMIC DNA]</scope>
    <source>
        <strain evidence="8 9">GOMI-1</strain>
    </source>
</reference>
<protein>
    <recommendedName>
        <fullName evidence="2 6">Nuclease SbcCD subunit D</fullName>
    </recommendedName>
</protein>
<evidence type="ECO:0000256" key="3">
    <source>
        <dbReference type="ARBA" id="ARBA00022722"/>
    </source>
</evidence>
<keyword evidence="6" id="KW-0233">DNA recombination</keyword>
<dbReference type="SUPFAM" id="SSF56300">
    <property type="entry name" value="Metallo-dependent phosphatases"/>
    <property type="match status" value="1"/>
</dbReference>
<dbReference type="GO" id="GO:0006310">
    <property type="term" value="P:DNA recombination"/>
    <property type="evidence" value="ECO:0007669"/>
    <property type="project" value="UniProtKB-KW"/>
</dbReference>
<dbReference type="RefSeq" id="WP_061912872.1">
    <property type="nucleotide sequence ID" value="NZ_DF967971.1"/>
</dbReference>
<evidence type="ECO:0000256" key="5">
    <source>
        <dbReference type="ARBA" id="ARBA00022839"/>
    </source>
</evidence>
<keyword evidence="9" id="KW-1185">Reference proteome</keyword>
<comment type="similarity">
    <text evidence="1 6">Belongs to the SbcD family.</text>
</comment>
<dbReference type="EMBL" id="LGHJ01000011">
    <property type="protein sequence ID" value="KPL76796.1"/>
    <property type="molecule type" value="Genomic_DNA"/>
</dbReference>
<keyword evidence="3 6" id="KW-0540">Nuclease</keyword>
<sequence>MLRILHFADAHIDIANYGRHDPQSGLPMRVLDFLKALDTIVETAIREKVDLVLFAGDAYKDRTPAPTFQREWGKRIIRLSRAGIPCVLLIGNHDLSPALGRAHALQEYQTLEVDKVLVIDRPRLLKPDDLFGLPLQIMAIPWVSRSSLMAHLQISAIEPNQIHEEIEKRLHEIVQNWFKEVDLNLPIVLAAHATVQGARYGKERSIMLGNDLVLPGSLVRDERLDYVALGHIHLRQNLNEGGHPPVVYPGSIERVDFGETDDRKYFVIAGVQKGHTELDWRELHGRRFVDCSVNLLDVAAAAEGSTPPVMERILAALPPREELKDAIVRLTMDYPRDWDALIDEARLRRHAELAFDFHLVRRPHIAARGRISEIENIAAKSPLELLELYWETRGESPDHIEELKRLAEEIIHQAESLTNEFSVDSE</sequence>
<keyword evidence="5 6" id="KW-0269">Exonuclease</keyword>
<dbReference type="NCBIfam" id="TIGR00619">
    <property type="entry name" value="sbcd"/>
    <property type="match status" value="1"/>
</dbReference>
<comment type="function">
    <text evidence="6">SbcCD cleaves DNA hairpin structures. These structures can inhibit DNA replication and are intermediates in certain DNA recombination reactions. The complex acts as a 3'-&gt;5' double strand exonuclease that can open hairpins. It also has a 5' single-strand endonuclease activity.</text>
</comment>
<dbReference type="Pfam" id="PF00149">
    <property type="entry name" value="Metallophos"/>
    <property type="match status" value="1"/>
</dbReference>
<dbReference type="PANTHER" id="PTHR30337">
    <property type="entry name" value="COMPONENT OF ATP-DEPENDENT DSDNA EXONUCLEASE"/>
    <property type="match status" value="1"/>
</dbReference>